<evidence type="ECO:0000256" key="1">
    <source>
        <dbReference type="SAM" id="Coils"/>
    </source>
</evidence>
<feature type="region of interest" description="Disordered" evidence="2">
    <location>
        <begin position="713"/>
        <end position="749"/>
    </location>
</feature>
<protein>
    <submittedName>
        <fullName evidence="4">Uncharacterized protein</fullName>
    </submittedName>
</protein>
<feature type="signal peptide" evidence="3">
    <location>
        <begin position="1"/>
        <end position="17"/>
    </location>
</feature>
<feature type="compositionally biased region" description="Polar residues" evidence="2">
    <location>
        <begin position="1167"/>
        <end position="1199"/>
    </location>
</feature>
<name>A0A8S1TTF6_9CILI</name>
<feature type="region of interest" description="Disordered" evidence="2">
    <location>
        <begin position="1167"/>
        <end position="1361"/>
    </location>
</feature>
<feature type="compositionally biased region" description="Low complexity" evidence="2">
    <location>
        <begin position="725"/>
        <end position="746"/>
    </location>
</feature>
<feature type="compositionally biased region" description="Low complexity" evidence="2">
    <location>
        <begin position="1236"/>
        <end position="1253"/>
    </location>
</feature>
<evidence type="ECO:0000256" key="3">
    <source>
        <dbReference type="SAM" id="SignalP"/>
    </source>
</evidence>
<dbReference type="OrthoDB" id="310515at2759"/>
<feature type="compositionally biased region" description="Basic and acidic residues" evidence="2">
    <location>
        <begin position="630"/>
        <end position="640"/>
    </location>
</feature>
<keyword evidence="5" id="KW-1185">Reference proteome</keyword>
<feature type="compositionally biased region" description="Low complexity" evidence="2">
    <location>
        <begin position="1208"/>
        <end position="1228"/>
    </location>
</feature>
<feature type="region of interest" description="Disordered" evidence="2">
    <location>
        <begin position="620"/>
        <end position="646"/>
    </location>
</feature>
<evidence type="ECO:0000313" key="4">
    <source>
        <dbReference type="EMBL" id="CAD8154827.1"/>
    </source>
</evidence>
<dbReference type="Proteomes" id="UP000689195">
    <property type="component" value="Unassembled WGS sequence"/>
</dbReference>
<reference evidence="4" key="1">
    <citation type="submission" date="2021-01" db="EMBL/GenBank/DDBJ databases">
        <authorList>
            <consortium name="Genoscope - CEA"/>
            <person name="William W."/>
        </authorList>
    </citation>
    <scope>NUCLEOTIDE SEQUENCE</scope>
</reference>
<feature type="compositionally biased region" description="Basic and acidic residues" evidence="2">
    <location>
        <begin position="1254"/>
        <end position="1268"/>
    </location>
</feature>
<feature type="compositionally biased region" description="Low complexity" evidence="2">
    <location>
        <begin position="1300"/>
        <end position="1329"/>
    </location>
</feature>
<gene>
    <name evidence="4" type="ORF">PPENT_87.1.T0260162</name>
</gene>
<organism evidence="4 5">
    <name type="scientific">Paramecium pentaurelia</name>
    <dbReference type="NCBI Taxonomy" id="43138"/>
    <lineage>
        <taxon>Eukaryota</taxon>
        <taxon>Sar</taxon>
        <taxon>Alveolata</taxon>
        <taxon>Ciliophora</taxon>
        <taxon>Intramacronucleata</taxon>
        <taxon>Oligohymenophorea</taxon>
        <taxon>Peniculida</taxon>
        <taxon>Parameciidae</taxon>
        <taxon>Paramecium</taxon>
    </lineage>
</organism>
<comment type="caution">
    <text evidence="4">The sequence shown here is derived from an EMBL/GenBank/DDBJ whole genome shotgun (WGS) entry which is preliminary data.</text>
</comment>
<dbReference type="EMBL" id="CAJJDO010000026">
    <property type="protein sequence ID" value="CAD8154827.1"/>
    <property type="molecule type" value="Genomic_DNA"/>
</dbReference>
<feature type="coiled-coil region" evidence="1">
    <location>
        <begin position="1378"/>
        <end position="1410"/>
    </location>
</feature>
<feature type="compositionally biased region" description="Polar residues" evidence="2">
    <location>
        <begin position="1343"/>
        <end position="1357"/>
    </location>
</feature>
<feature type="compositionally biased region" description="Polar residues" evidence="2">
    <location>
        <begin position="1127"/>
        <end position="1145"/>
    </location>
</feature>
<feature type="chain" id="PRO_5035917578" evidence="3">
    <location>
        <begin position="18"/>
        <end position="1746"/>
    </location>
</feature>
<evidence type="ECO:0000313" key="5">
    <source>
        <dbReference type="Proteomes" id="UP000689195"/>
    </source>
</evidence>
<feature type="region of interest" description="Disordered" evidence="2">
    <location>
        <begin position="1127"/>
        <end position="1153"/>
    </location>
</feature>
<keyword evidence="1" id="KW-0175">Coiled coil</keyword>
<accession>A0A8S1TTF6</accession>
<keyword evidence="3" id="KW-0732">Signal</keyword>
<evidence type="ECO:0000256" key="2">
    <source>
        <dbReference type="SAM" id="MobiDB-lite"/>
    </source>
</evidence>
<proteinExistence type="predicted"/>
<sequence length="1746" mass="203221">MVRQCYLFITLLVIVHSLNYGTILIQNDGGGQIQSKEIIFSKPFQHIPQVAIALLNGHGDIFAEIHEINQEGFTLQMMASEEIEAEFAYLAIENDENYQIECFNRIAVGNEIQIPLIIEKPTFIGVLATNTHANNFNIDLLDGNLIVDNDGQLNMCIIITNDEQPIDLIGYQNYQEQETAEFHPFKKQNAMSLVQAQQSLEITHLDQHNSFEIWHHQSIELVKDSSIEIYPTHRSLEIVSEDQPNQQSQFKQEESLEIFKLDNKDQQSISDQKLIVEDIRLDNLNDNLQSNNNQIENIKLDDESMVTQQQTTVAVSNQSEDIKLDLESTQENEQSETITLDDQQQQIEQSQQQQKLEDVKLEPENTINNQDSQQINLTNEEDVQILKPEKDTITNSQEQQNTTIIEQADEVQIDQSNQDENVQNLQSDLATNNNDQVLQQEDITFENLDQDTLKEQSKQEIQIEDIKLDNTDISSINVNDIPQQQQAKEIKNDQLSVQSYVKPIEQTTITEDVVIHADEVKIENVKISESNLDNINTEEQVQEDNTEQKIQEDNKDQVQEAIQENKEIIGQSEDVSVDPDAFSEPQQRVTQINNDDDLHKQESDIDDMIKVAQELKEEAQQLKNQNRSEQQQEKLDKEVSELEDEVQVPKVVEDQISLDVNSAYEDQKEIQIEQPKEEQQPPIIYLNDSGLNPEQQLITQEIKDDDKLMITENQLQEEVDKELQTQEQQVDNELQQQEQQVESTSQIGEEDIQIVDASIKLDEDHQEMEIFESGQVELIPDQVQPQVEEVQQIEQSQEQVDVEPQEDYVQEQEKKKEEGAIEIGLTKDEGEAFIRKPQKSDFLREKQNLKDKLSNVIRDFKLDSVQDNSLDSVVEDDKQYSLIIDRLDVPENNEQVIVLKDEDYEQNENEPEPKQEVKQLGDYLEAVDSNIENVNFIYDDEQKQEQQTVQIEDVKLNDDINTDEETNYQIVEAKDDELVDTTLESIDDQQQYQLLSSDVAVSVEDTSTSNVENQIQDEIISFDEFQKELEVLANTIGNIKQENIENQQSSDFIIVNDNSQIYEAPYDVQSNELPLENEPQIQEDQKEYYQGFEDDQNTQIEQSTNQEQQQTQEIEQTFDIPEQVVEDQSFQNEQEQLEDATQQVESYDDAEPQDQYLTIDNLVKDNSSLGQSYEQAPQYYDESNNEQPEQYTQDQVESTLESDYDTSEQQQQNQEIQEQQQNDQQEQDFIVMKADQFMPQFQDESQQQEQLSENQKEQDIYSETPKDENEIDIIVDVGNLQDDQPQLNEQDYDFGDNFEKQQTTQNQVQQSSQKQQPQQQQQQPQQQLQSGSISNKKHKQKIQHSITISHNPQQGNIKQADRSIEIQHEDKSIKIEHQISQEELKKDLKEQLKQELKEELKQEIKQEIQESHNRRKSSSLVIEDNVNKDPERPAQKAINNFNNLLNDVVGETLKEEDKKHYQKLPIVDVKRDTFNKVEPKIEQGIEDLKKALGLKGGVEVVDNDGKKQVINVDDLKKENEKLLTRPERDNKKDSPQYEEYLKKVTEKSQKNNNDELNNYQEQHNIRKQEILENIKRELEIKKGHFTLPNDSPQELSPYEFERVYMDWEKNKQDIIPSMLQHSIEQPSIQDINSNSEQVKKSSSLNIQRSDLNIQKNDYQINNFQENISTPNIQQKSTERISRKEEVDKEVQELLYGNQKNKKQQQSKQSQKEFKVEDLKYTKDDPLLDSTYSGFVQVKANLRKRQH</sequence>